<dbReference type="Pfam" id="PF21597">
    <property type="entry name" value="TetR_C_43"/>
    <property type="match status" value="1"/>
</dbReference>
<keyword evidence="3" id="KW-0804">Transcription</keyword>
<dbReference type="PANTHER" id="PTHR30055:SF234">
    <property type="entry name" value="HTH-TYPE TRANSCRIPTIONAL REGULATOR BETI"/>
    <property type="match status" value="1"/>
</dbReference>
<dbReference type="InterPro" id="IPR009057">
    <property type="entry name" value="Homeodomain-like_sf"/>
</dbReference>
<dbReference type="InterPro" id="IPR036271">
    <property type="entry name" value="Tet_transcr_reg_TetR-rel_C_sf"/>
</dbReference>
<gene>
    <name evidence="6" type="ORF">RYJ27_06055</name>
</gene>
<dbReference type="Gene3D" id="1.10.357.10">
    <property type="entry name" value="Tetracycline Repressor, domain 2"/>
    <property type="match status" value="1"/>
</dbReference>
<evidence type="ECO:0000256" key="3">
    <source>
        <dbReference type="ARBA" id="ARBA00023163"/>
    </source>
</evidence>
<reference evidence="6 7" key="1">
    <citation type="submission" date="2023-10" db="EMBL/GenBank/DDBJ databases">
        <title>Y20.</title>
        <authorList>
            <person name="Zhang G."/>
            <person name="Ding Y."/>
        </authorList>
    </citation>
    <scope>NUCLEOTIDE SEQUENCE [LARGE SCALE GENOMIC DNA]</scope>
    <source>
        <strain evidence="6 7">Y20</strain>
    </source>
</reference>
<evidence type="ECO:0000256" key="4">
    <source>
        <dbReference type="PROSITE-ProRule" id="PRU00335"/>
    </source>
</evidence>
<dbReference type="EMBL" id="CP137080">
    <property type="protein sequence ID" value="WOQ70751.1"/>
    <property type="molecule type" value="Genomic_DNA"/>
</dbReference>
<evidence type="ECO:0000256" key="1">
    <source>
        <dbReference type="ARBA" id="ARBA00023015"/>
    </source>
</evidence>
<dbReference type="AlphaFoldDB" id="A0AAU0MKY2"/>
<evidence type="ECO:0000256" key="2">
    <source>
        <dbReference type="ARBA" id="ARBA00023125"/>
    </source>
</evidence>
<organism evidence="6 7">
    <name type="scientific">Microbacterium limosum</name>
    <dbReference type="NCBI Taxonomy" id="3079935"/>
    <lineage>
        <taxon>Bacteria</taxon>
        <taxon>Bacillati</taxon>
        <taxon>Actinomycetota</taxon>
        <taxon>Actinomycetes</taxon>
        <taxon>Micrococcales</taxon>
        <taxon>Microbacteriaceae</taxon>
        <taxon>Microbacterium</taxon>
    </lineage>
</organism>
<dbReference type="PANTHER" id="PTHR30055">
    <property type="entry name" value="HTH-TYPE TRANSCRIPTIONAL REGULATOR RUTR"/>
    <property type="match status" value="1"/>
</dbReference>
<feature type="DNA-binding region" description="H-T-H motif" evidence="4">
    <location>
        <begin position="42"/>
        <end position="61"/>
    </location>
</feature>
<dbReference type="Proteomes" id="UP001329313">
    <property type="component" value="Chromosome"/>
</dbReference>
<accession>A0AAU0MKY2</accession>
<dbReference type="SUPFAM" id="SSF46689">
    <property type="entry name" value="Homeodomain-like"/>
    <property type="match status" value="1"/>
</dbReference>
<dbReference type="KEGG" id="mliy:RYJ27_06055"/>
<dbReference type="RefSeq" id="WP_330171819.1">
    <property type="nucleotide sequence ID" value="NZ_CP137080.1"/>
</dbReference>
<name>A0AAU0MKY2_9MICO</name>
<dbReference type="InterPro" id="IPR001647">
    <property type="entry name" value="HTH_TetR"/>
</dbReference>
<dbReference type="GO" id="GO:0003700">
    <property type="term" value="F:DNA-binding transcription factor activity"/>
    <property type="evidence" value="ECO:0007669"/>
    <property type="project" value="TreeGrafter"/>
</dbReference>
<keyword evidence="7" id="KW-1185">Reference proteome</keyword>
<protein>
    <submittedName>
        <fullName evidence="6">TetR/AcrR family transcriptional regulator</fullName>
    </submittedName>
</protein>
<dbReference type="GO" id="GO:0000976">
    <property type="term" value="F:transcription cis-regulatory region binding"/>
    <property type="evidence" value="ECO:0007669"/>
    <property type="project" value="TreeGrafter"/>
</dbReference>
<dbReference type="InterPro" id="IPR050109">
    <property type="entry name" value="HTH-type_TetR-like_transc_reg"/>
</dbReference>
<evidence type="ECO:0000313" key="6">
    <source>
        <dbReference type="EMBL" id="WOQ70751.1"/>
    </source>
</evidence>
<evidence type="ECO:0000313" key="7">
    <source>
        <dbReference type="Proteomes" id="UP001329313"/>
    </source>
</evidence>
<dbReference type="PROSITE" id="PS50977">
    <property type="entry name" value="HTH_TETR_2"/>
    <property type="match status" value="1"/>
</dbReference>
<sequence length="201" mass="21500">MTGTGVVEVTPERTLRVDAERRRQALLCAAASVFLAEGLDAPLESVAAAAGVGIATLYRRFPTRDALVEAVFEAKMAAHADRIEAAAQRAASRPWAAFCEYVRDLCEMQVADPAFGRVLLRPMQGSPLFADAHARAVRASRRLVSRARKAGALRAEVREPDLYLLTASIAALIADPGPMSAERAACRLTELFLDAVKGPAA</sequence>
<keyword evidence="1" id="KW-0805">Transcription regulation</keyword>
<dbReference type="Pfam" id="PF00440">
    <property type="entry name" value="TetR_N"/>
    <property type="match status" value="1"/>
</dbReference>
<dbReference type="SUPFAM" id="SSF48498">
    <property type="entry name" value="Tetracyclin repressor-like, C-terminal domain"/>
    <property type="match status" value="1"/>
</dbReference>
<evidence type="ECO:0000259" key="5">
    <source>
        <dbReference type="PROSITE" id="PS50977"/>
    </source>
</evidence>
<feature type="domain" description="HTH tetR-type" evidence="5">
    <location>
        <begin position="20"/>
        <end position="79"/>
    </location>
</feature>
<dbReference type="PRINTS" id="PR00455">
    <property type="entry name" value="HTHTETR"/>
</dbReference>
<dbReference type="InterPro" id="IPR049445">
    <property type="entry name" value="TetR_SbtR-like_C"/>
</dbReference>
<proteinExistence type="predicted"/>
<keyword evidence="2 4" id="KW-0238">DNA-binding</keyword>